<sequence>MADKAKKVTAQFHTQLGDADNQTVNKWELRAARRGLLNLKTLLGQEKLQELIQPEMDENDQNIHGYMEKSGDKFKDVFVTVDLQGMTATEYVTWQGQEMKNAIMGDQAARDKVLRDVVFPAHPEHYLLLKSGIVETLGGLPTNATVSPQKTGEGLPQFVADATAADYPHKSFSTIKLADGLIWGYGVTEYKDTENGGGSFRLHVWWPEAAPQIFLDDHNRHFAVEYRNFIQLANEAREK</sequence>
<dbReference type="AlphaFoldDB" id="A0A921F8Q7"/>
<proteinExistence type="predicted"/>
<organism evidence="1 2">
    <name type="scientific">Ligilactobacillus acidipiscis</name>
    <dbReference type="NCBI Taxonomy" id="89059"/>
    <lineage>
        <taxon>Bacteria</taxon>
        <taxon>Bacillati</taxon>
        <taxon>Bacillota</taxon>
        <taxon>Bacilli</taxon>
        <taxon>Lactobacillales</taxon>
        <taxon>Lactobacillaceae</taxon>
        <taxon>Ligilactobacillus</taxon>
    </lineage>
</organism>
<protein>
    <submittedName>
        <fullName evidence="1">Uncharacterized protein</fullName>
    </submittedName>
</protein>
<dbReference type="EMBL" id="DYXG01000056">
    <property type="protein sequence ID" value="HJE97099.1"/>
    <property type="molecule type" value="Genomic_DNA"/>
</dbReference>
<evidence type="ECO:0000313" key="1">
    <source>
        <dbReference type="EMBL" id="HJE97099.1"/>
    </source>
</evidence>
<reference evidence="1" key="2">
    <citation type="submission" date="2021-09" db="EMBL/GenBank/DDBJ databases">
        <authorList>
            <person name="Gilroy R."/>
        </authorList>
    </citation>
    <scope>NUCLEOTIDE SEQUENCE</scope>
    <source>
        <strain evidence="1">CHK174-6876</strain>
    </source>
</reference>
<dbReference type="Proteomes" id="UP000707535">
    <property type="component" value="Unassembled WGS sequence"/>
</dbReference>
<reference evidence="1" key="1">
    <citation type="journal article" date="2021" name="PeerJ">
        <title>Extensive microbial diversity within the chicken gut microbiome revealed by metagenomics and culture.</title>
        <authorList>
            <person name="Gilroy R."/>
            <person name="Ravi A."/>
            <person name="Getino M."/>
            <person name="Pursley I."/>
            <person name="Horton D.L."/>
            <person name="Alikhan N.F."/>
            <person name="Baker D."/>
            <person name="Gharbi K."/>
            <person name="Hall N."/>
            <person name="Watson M."/>
            <person name="Adriaenssens E.M."/>
            <person name="Foster-Nyarko E."/>
            <person name="Jarju S."/>
            <person name="Secka A."/>
            <person name="Antonio M."/>
            <person name="Oren A."/>
            <person name="Chaudhuri R.R."/>
            <person name="La Ragione R."/>
            <person name="Hildebrand F."/>
            <person name="Pallen M.J."/>
        </authorList>
    </citation>
    <scope>NUCLEOTIDE SEQUENCE</scope>
    <source>
        <strain evidence="1">CHK174-6876</strain>
    </source>
</reference>
<evidence type="ECO:0000313" key="2">
    <source>
        <dbReference type="Proteomes" id="UP000707535"/>
    </source>
</evidence>
<gene>
    <name evidence="1" type="ORF">K8V00_05705</name>
</gene>
<comment type="caution">
    <text evidence="1">The sequence shown here is derived from an EMBL/GenBank/DDBJ whole genome shotgun (WGS) entry which is preliminary data.</text>
</comment>
<accession>A0A921F8Q7</accession>
<name>A0A921F8Q7_9LACO</name>